<name>A0A378LV17_9GAMM</name>
<reference evidence="1 2" key="1">
    <citation type="submission" date="2018-06" db="EMBL/GenBank/DDBJ databases">
        <authorList>
            <consortium name="Pathogen Informatics"/>
            <person name="Doyle S."/>
        </authorList>
    </citation>
    <scope>NUCLEOTIDE SEQUENCE [LARGE SCALE GENOMIC DNA]</scope>
    <source>
        <strain evidence="1 2">NCTC11532</strain>
    </source>
</reference>
<evidence type="ECO:0000313" key="2">
    <source>
        <dbReference type="Proteomes" id="UP000255297"/>
    </source>
</evidence>
<dbReference type="AlphaFoldDB" id="A0A378LV17"/>
<dbReference type="STRING" id="1122170.GCA_000701265_01297"/>
<sequence length="508" mass="57502">MPSPKISAVLNNCPLHAITPELVKEIYCYGQDEHYDNHHNEAYHLLKNKFAEFYGFDVDNFSWEQFAAILKQYNPFDIQILMGPVLRLFIGAQLEINPRLGDVRTYSHIRADTARYESLDPGELAEMVCNPLGFSLKFIPQQGHGLENTLIPDVPLPIPTEITICHTGNREGAGSGGHWERTLDPSQQVCYEERISTQLLHYSHLLGHNANVNPTGFDLIKSHVQLTASLLEGNDVKAEFCNLYNAAAIIEKFLKNIGYVPHLLAIELLGPALNNNEIALTFIENFPFEGAEDHDEVMEAWLRAKNDFEKPVLKDQRLELAQELATPPVLIQPGQLPPTGHEMKGEITFYKKLALLQNKITELKNRKDHALTESMGDMTDKDYVAHHHAWEAATTLRIELVKKADIYFANPNEATYQRFKRDSLGLIKNAHRVLDNHRGDTEFLTNLTLGIISLGILVAIKGGINWLCNRPFLFVHETKSSQILHDIEVFIDDVDPNQPEEEVRGLDL</sequence>
<evidence type="ECO:0000313" key="1">
    <source>
        <dbReference type="EMBL" id="STY31302.1"/>
    </source>
</evidence>
<dbReference type="Proteomes" id="UP000255297">
    <property type="component" value="Unassembled WGS sequence"/>
</dbReference>
<dbReference type="RefSeq" id="WP_031566329.1">
    <property type="nucleotide sequence ID" value="NZ_CAAAIS010000016.1"/>
</dbReference>
<protein>
    <submittedName>
        <fullName evidence="1">Uncharacterized protein</fullName>
    </submittedName>
</protein>
<dbReference type="EMBL" id="UGPB01000001">
    <property type="protein sequence ID" value="STY31302.1"/>
    <property type="molecule type" value="Genomic_DNA"/>
</dbReference>
<organism evidence="1 2">
    <name type="scientific">Legionella wadsworthii</name>
    <dbReference type="NCBI Taxonomy" id="28088"/>
    <lineage>
        <taxon>Bacteria</taxon>
        <taxon>Pseudomonadati</taxon>
        <taxon>Pseudomonadota</taxon>
        <taxon>Gammaproteobacteria</taxon>
        <taxon>Legionellales</taxon>
        <taxon>Legionellaceae</taxon>
        <taxon>Legionella</taxon>
    </lineage>
</organism>
<keyword evidence="2" id="KW-1185">Reference proteome</keyword>
<dbReference type="OrthoDB" id="5648979at2"/>
<proteinExistence type="predicted"/>
<accession>A0A378LV17</accession>
<gene>
    <name evidence="1" type="ORF">NCTC11532_02833</name>
</gene>